<comment type="similarity">
    <text evidence="2 4">Belongs to the AB hydrolase superfamily. Lipase family.</text>
</comment>
<evidence type="ECO:0000256" key="4">
    <source>
        <dbReference type="RuleBase" id="RU004262"/>
    </source>
</evidence>
<evidence type="ECO:0000256" key="2">
    <source>
        <dbReference type="ARBA" id="ARBA00010701"/>
    </source>
</evidence>
<dbReference type="AlphaFoldDB" id="A0A8S1BIH3"/>
<proteinExistence type="inferred from homology"/>
<gene>
    <name evidence="6" type="ORF">APLA_LOCUS16372</name>
</gene>
<evidence type="ECO:0000313" key="6">
    <source>
        <dbReference type="EMBL" id="CAB3258186.1"/>
    </source>
</evidence>
<dbReference type="Gene3D" id="3.40.50.1820">
    <property type="entry name" value="alpha/beta hydrolase"/>
    <property type="match status" value="1"/>
</dbReference>
<organism evidence="6 7">
    <name type="scientific">Arctia plantaginis</name>
    <name type="common">Wood tiger moth</name>
    <name type="synonym">Phalaena plantaginis</name>
    <dbReference type="NCBI Taxonomy" id="874455"/>
    <lineage>
        <taxon>Eukaryota</taxon>
        <taxon>Metazoa</taxon>
        <taxon>Ecdysozoa</taxon>
        <taxon>Arthropoda</taxon>
        <taxon>Hexapoda</taxon>
        <taxon>Insecta</taxon>
        <taxon>Pterygota</taxon>
        <taxon>Neoptera</taxon>
        <taxon>Endopterygota</taxon>
        <taxon>Lepidoptera</taxon>
        <taxon>Glossata</taxon>
        <taxon>Ditrysia</taxon>
        <taxon>Noctuoidea</taxon>
        <taxon>Erebidae</taxon>
        <taxon>Arctiinae</taxon>
        <taxon>Arctia</taxon>
    </lineage>
</organism>
<dbReference type="InterPro" id="IPR029058">
    <property type="entry name" value="AB_hydrolase_fold"/>
</dbReference>
<comment type="caution">
    <text evidence="6">The sequence shown here is derived from an EMBL/GenBank/DDBJ whole genome shotgun (WGS) entry which is preliminary data.</text>
</comment>
<dbReference type="OrthoDB" id="199913at2759"/>
<dbReference type="PANTHER" id="PTHR11610">
    <property type="entry name" value="LIPASE"/>
    <property type="match status" value="1"/>
</dbReference>
<evidence type="ECO:0000313" key="7">
    <source>
        <dbReference type="Proteomes" id="UP000494106"/>
    </source>
</evidence>
<dbReference type="InterPro" id="IPR000734">
    <property type="entry name" value="TAG_lipase"/>
</dbReference>
<dbReference type="InterPro" id="IPR013818">
    <property type="entry name" value="Lipase"/>
</dbReference>
<dbReference type="GO" id="GO:0016042">
    <property type="term" value="P:lipid catabolic process"/>
    <property type="evidence" value="ECO:0007669"/>
    <property type="project" value="TreeGrafter"/>
</dbReference>
<dbReference type="GO" id="GO:0016298">
    <property type="term" value="F:lipase activity"/>
    <property type="evidence" value="ECO:0007669"/>
    <property type="project" value="InterPro"/>
</dbReference>
<dbReference type="PANTHER" id="PTHR11610:SF178">
    <property type="entry name" value="LIPASE MEMBER H-A-LIKE PROTEIN"/>
    <property type="match status" value="1"/>
</dbReference>
<dbReference type="GO" id="GO:0005615">
    <property type="term" value="C:extracellular space"/>
    <property type="evidence" value="ECO:0007669"/>
    <property type="project" value="TreeGrafter"/>
</dbReference>
<name>A0A8S1BIH3_ARCPL</name>
<dbReference type="EMBL" id="CADEBC010000596">
    <property type="protein sequence ID" value="CAB3258186.1"/>
    <property type="molecule type" value="Genomic_DNA"/>
</dbReference>
<sequence>MCVLSYEAKDTGYPAGLMADCMNHTTTLSEETKRSVSVVLVIPTTNFLLPYQDVRCKLDDTACVTKYFKFQGKVTQVLISGYLVATFSPLLRSVIAQYLKMKRNVLVLDVFPVLVRSYPLAARLTKPLGQLLGQLLASLTHKGLSSSRLEMVGASLGAHIASHAAVEYYRLTGQRPARVTGLDPAGPCFRNLPKKARLHADVAEKVDVVHTNIDGFGIAEPLGDVDFYVNGGEFQPAIKGDFILPCFQLCSHIRAGFYFLLAHTNPDQFIAVGCDSVAEVRHGNCFGGKIKTNVLWPRTNFNQTGIFYLPTDAVSPYYLGLNGLKKRKYGVNEYLLSSCPDEDIIL</sequence>
<reference evidence="6 7" key="1">
    <citation type="submission" date="2020-04" db="EMBL/GenBank/DDBJ databases">
        <authorList>
            <person name="Wallbank WR R."/>
            <person name="Pardo Diaz C."/>
            <person name="Kozak K."/>
            <person name="Martin S."/>
            <person name="Jiggins C."/>
            <person name="Moest M."/>
            <person name="Warren A I."/>
            <person name="Byers J.R.P. K."/>
            <person name="Montejo-Kovacevich G."/>
            <person name="Yen C E."/>
        </authorList>
    </citation>
    <scope>NUCLEOTIDE SEQUENCE [LARGE SCALE GENOMIC DNA]</scope>
</reference>
<evidence type="ECO:0000259" key="5">
    <source>
        <dbReference type="Pfam" id="PF00151"/>
    </source>
</evidence>
<dbReference type="Pfam" id="PF00151">
    <property type="entry name" value="Lipase"/>
    <property type="match status" value="1"/>
</dbReference>
<protein>
    <recommendedName>
        <fullName evidence="5">Lipase domain-containing protein</fullName>
    </recommendedName>
</protein>
<keyword evidence="7" id="KW-1185">Reference proteome</keyword>
<accession>A0A8S1BIH3</accession>
<dbReference type="SUPFAM" id="SSF53474">
    <property type="entry name" value="alpha/beta-Hydrolases"/>
    <property type="match status" value="1"/>
</dbReference>
<evidence type="ECO:0000256" key="3">
    <source>
        <dbReference type="ARBA" id="ARBA00022525"/>
    </source>
</evidence>
<dbReference type="Proteomes" id="UP000494106">
    <property type="component" value="Unassembled WGS sequence"/>
</dbReference>
<comment type="subcellular location">
    <subcellularLocation>
        <location evidence="1">Secreted</location>
    </subcellularLocation>
</comment>
<keyword evidence="3" id="KW-0964">Secreted</keyword>
<evidence type="ECO:0000256" key="1">
    <source>
        <dbReference type="ARBA" id="ARBA00004613"/>
    </source>
</evidence>
<feature type="domain" description="Lipase" evidence="5">
    <location>
        <begin position="60"/>
        <end position="293"/>
    </location>
</feature>